<evidence type="ECO:0000313" key="1">
    <source>
        <dbReference type="EMBL" id="KAG5610026.1"/>
    </source>
</evidence>
<name>A0A9J5ZBK9_SOLCO</name>
<dbReference type="OrthoDB" id="1323946at2759"/>
<reference evidence="1 2" key="1">
    <citation type="submission" date="2020-09" db="EMBL/GenBank/DDBJ databases">
        <title>De no assembly of potato wild relative species, Solanum commersonii.</title>
        <authorList>
            <person name="Cho K."/>
        </authorList>
    </citation>
    <scope>NUCLEOTIDE SEQUENCE [LARGE SCALE GENOMIC DNA]</scope>
    <source>
        <strain evidence="1">LZ3.2</strain>
        <tissue evidence="1">Leaf</tissue>
    </source>
</reference>
<proteinExistence type="predicted"/>
<dbReference type="Proteomes" id="UP000824120">
    <property type="component" value="Chromosome 4"/>
</dbReference>
<protein>
    <submittedName>
        <fullName evidence="1">Uncharacterized protein</fullName>
    </submittedName>
</protein>
<sequence length="108" mass="12821">MPTTNPWPLSKSNVVGQLRLRDIEETLSLGKKSLFLLSQNMERFRKRSLAWCYTMVNLEFGHATLRAELREIVRVKNPHYPMAEKSEEETQDLHLTWCYETFQVMFEV</sequence>
<dbReference type="EMBL" id="JACXVP010000004">
    <property type="protein sequence ID" value="KAG5610026.1"/>
    <property type="molecule type" value="Genomic_DNA"/>
</dbReference>
<organism evidence="1 2">
    <name type="scientific">Solanum commersonii</name>
    <name type="common">Commerson's wild potato</name>
    <name type="synonym">Commerson's nightshade</name>
    <dbReference type="NCBI Taxonomy" id="4109"/>
    <lineage>
        <taxon>Eukaryota</taxon>
        <taxon>Viridiplantae</taxon>
        <taxon>Streptophyta</taxon>
        <taxon>Embryophyta</taxon>
        <taxon>Tracheophyta</taxon>
        <taxon>Spermatophyta</taxon>
        <taxon>Magnoliopsida</taxon>
        <taxon>eudicotyledons</taxon>
        <taxon>Gunneridae</taxon>
        <taxon>Pentapetalae</taxon>
        <taxon>asterids</taxon>
        <taxon>lamiids</taxon>
        <taxon>Solanales</taxon>
        <taxon>Solanaceae</taxon>
        <taxon>Solanoideae</taxon>
        <taxon>Solaneae</taxon>
        <taxon>Solanum</taxon>
    </lineage>
</organism>
<evidence type="ECO:0000313" key="2">
    <source>
        <dbReference type="Proteomes" id="UP000824120"/>
    </source>
</evidence>
<accession>A0A9J5ZBK9</accession>
<gene>
    <name evidence="1" type="ORF">H5410_021307</name>
</gene>
<dbReference type="AlphaFoldDB" id="A0A9J5ZBK9"/>
<comment type="caution">
    <text evidence="1">The sequence shown here is derived from an EMBL/GenBank/DDBJ whole genome shotgun (WGS) entry which is preliminary data.</text>
</comment>
<keyword evidence="2" id="KW-1185">Reference proteome</keyword>